<accession>A0ABR7LME0</accession>
<evidence type="ECO:0000313" key="2">
    <source>
        <dbReference type="EMBL" id="MBC6465996.1"/>
    </source>
</evidence>
<gene>
    <name evidence="2" type="ORF">HKK74_10860</name>
</gene>
<evidence type="ECO:0000256" key="1">
    <source>
        <dbReference type="SAM" id="Phobius"/>
    </source>
</evidence>
<evidence type="ECO:0000313" key="3">
    <source>
        <dbReference type="Proteomes" id="UP000805614"/>
    </source>
</evidence>
<sequence length="99" mass="10846">MADRARDPEALEREIERTREELGRTVDALADRLNPKTAARRGVERMKEEAGQVAAAIGAVSGPKEFGEPNRGRRTAALVVGVGVAISVTAVVLWRRKRR</sequence>
<comment type="caution">
    <text evidence="2">The sequence shown here is derived from an EMBL/GenBank/DDBJ whole genome shotgun (WGS) entry which is preliminary data.</text>
</comment>
<dbReference type="InterPro" id="IPR022062">
    <property type="entry name" value="DUF3618"/>
</dbReference>
<proteinExistence type="predicted"/>
<name>A0ABR7LME0_9ACTN</name>
<dbReference type="RefSeq" id="WP_187243005.1">
    <property type="nucleotide sequence ID" value="NZ_BAAAOK010000028.1"/>
</dbReference>
<protein>
    <submittedName>
        <fullName evidence="2">DUF3618 domain-containing protein</fullName>
    </submittedName>
</protein>
<organism evidence="2 3">
    <name type="scientific">Actinomadura alba</name>
    <dbReference type="NCBI Taxonomy" id="406431"/>
    <lineage>
        <taxon>Bacteria</taxon>
        <taxon>Bacillati</taxon>
        <taxon>Actinomycetota</taxon>
        <taxon>Actinomycetes</taxon>
        <taxon>Streptosporangiales</taxon>
        <taxon>Thermomonosporaceae</taxon>
        <taxon>Actinomadura</taxon>
    </lineage>
</organism>
<dbReference type="Pfam" id="PF12277">
    <property type="entry name" value="DUF3618"/>
    <property type="match status" value="1"/>
</dbReference>
<dbReference type="EMBL" id="JABVEC010000006">
    <property type="protein sequence ID" value="MBC6465996.1"/>
    <property type="molecule type" value="Genomic_DNA"/>
</dbReference>
<keyword evidence="1" id="KW-0472">Membrane</keyword>
<feature type="transmembrane region" description="Helical" evidence="1">
    <location>
        <begin position="75"/>
        <end position="94"/>
    </location>
</feature>
<reference evidence="2 3" key="1">
    <citation type="submission" date="2020-06" db="EMBL/GenBank/DDBJ databases">
        <title>Actinomadura xiongansis sp. nov., isolated from soil of Baiyangdian.</title>
        <authorList>
            <person name="Zhang X."/>
        </authorList>
    </citation>
    <scope>NUCLEOTIDE SEQUENCE [LARGE SCALE GENOMIC DNA]</scope>
    <source>
        <strain evidence="2 3">HBUM206468</strain>
    </source>
</reference>
<dbReference type="Proteomes" id="UP000805614">
    <property type="component" value="Unassembled WGS sequence"/>
</dbReference>
<keyword evidence="1" id="KW-0812">Transmembrane</keyword>
<keyword evidence="3" id="KW-1185">Reference proteome</keyword>
<keyword evidence="1" id="KW-1133">Transmembrane helix</keyword>